<dbReference type="InterPro" id="IPR003593">
    <property type="entry name" value="AAA+_ATPase"/>
</dbReference>
<keyword evidence="1" id="KW-0813">Transport</keyword>
<dbReference type="EMBL" id="CP128986">
    <property type="protein sequence ID" value="WOC11332.1"/>
    <property type="molecule type" value="Genomic_DNA"/>
</dbReference>
<feature type="domain" description="ABC transporter" evidence="4">
    <location>
        <begin position="3"/>
        <end position="227"/>
    </location>
</feature>
<evidence type="ECO:0000259" key="4">
    <source>
        <dbReference type="PROSITE" id="PS50893"/>
    </source>
</evidence>
<dbReference type="InterPro" id="IPR015854">
    <property type="entry name" value="ABC_transpr_LolD-like"/>
</dbReference>
<dbReference type="SUPFAM" id="SSF52540">
    <property type="entry name" value="P-loop containing nucleoside triphosphate hydrolases"/>
    <property type="match status" value="1"/>
</dbReference>
<dbReference type="PROSITE" id="PS50893">
    <property type="entry name" value="ABC_TRANSPORTER_2"/>
    <property type="match status" value="1"/>
</dbReference>
<dbReference type="CDD" id="cd03255">
    <property type="entry name" value="ABC_MJ0796_LolCDE_FtsE"/>
    <property type="match status" value="1"/>
</dbReference>
<evidence type="ECO:0000313" key="5">
    <source>
        <dbReference type="EMBL" id="WOC11332.1"/>
    </source>
</evidence>
<dbReference type="GO" id="GO:0016887">
    <property type="term" value="F:ATP hydrolysis activity"/>
    <property type="evidence" value="ECO:0007669"/>
    <property type="project" value="InterPro"/>
</dbReference>
<dbReference type="InterPro" id="IPR027417">
    <property type="entry name" value="P-loop_NTPase"/>
</dbReference>
<dbReference type="Gene3D" id="3.40.50.300">
    <property type="entry name" value="P-loop containing nucleotide triphosphate hydrolases"/>
    <property type="match status" value="1"/>
</dbReference>
<dbReference type="EC" id="3.6.3.-" evidence="5"/>
<evidence type="ECO:0000256" key="1">
    <source>
        <dbReference type="ARBA" id="ARBA00022448"/>
    </source>
</evidence>
<keyword evidence="3 5" id="KW-0067">ATP-binding</keyword>
<dbReference type="GO" id="GO:0005524">
    <property type="term" value="F:ATP binding"/>
    <property type="evidence" value="ECO:0007669"/>
    <property type="project" value="UniProtKB-KW"/>
</dbReference>
<sequence length="228" mass="24526">MSLVLDNVNLTYPDGDRDRILAVDGVSLSVPRGRLVGLTGPSGCGKSSVLSVAGTLITPDSGHVEVAGETVENLDAEDRARLRREQVGFVFQHDNLLPDLTALEQVLLPIHVAGGRPNRHKARARDLLAEVGLADAVDRRPGQLSGGMRQRVNIARALMGEPALLLADEPTSALDSHRAAEMIDLLVRLVSEHDVAALFVTHDPRALDDADEVVRMLDGRVAELTHAR</sequence>
<evidence type="ECO:0000256" key="3">
    <source>
        <dbReference type="ARBA" id="ARBA00022840"/>
    </source>
</evidence>
<dbReference type="Pfam" id="PF00005">
    <property type="entry name" value="ABC_tran"/>
    <property type="match status" value="1"/>
</dbReference>
<evidence type="ECO:0000256" key="2">
    <source>
        <dbReference type="ARBA" id="ARBA00022741"/>
    </source>
</evidence>
<dbReference type="GO" id="GO:0005886">
    <property type="term" value="C:plasma membrane"/>
    <property type="evidence" value="ECO:0007669"/>
    <property type="project" value="TreeGrafter"/>
</dbReference>
<dbReference type="GO" id="GO:0022857">
    <property type="term" value="F:transmembrane transporter activity"/>
    <property type="evidence" value="ECO:0007669"/>
    <property type="project" value="TreeGrafter"/>
</dbReference>
<gene>
    <name evidence="5" type="primary">lolD</name>
    <name evidence="5" type="ORF">MP11Mi_03990</name>
</gene>
<dbReference type="AlphaFoldDB" id="A0AA97CUE6"/>
<name>A0AA97CUE6_9ACTN</name>
<proteinExistence type="predicted"/>
<organism evidence="5">
    <name type="scientific">Gordonia sp. MP11Mi</name>
    <dbReference type="NCBI Taxonomy" id="3022769"/>
    <lineage>
        <taxon>Bacteria</taxon>
        <taxon>Bacillati</taxon>
        <taxon>Actinomycetota</taxon>
        <taxon>Actinomycetes</taxon>
        <taxon>Mycobacteriales</taxon>
        <taxon>Gordoniaceae</taxon>
        <taxon>Gordonia</taxon>
    </lineage>
</organism>
<keyword evidence="5" id="KW-0449">Lipoprotein</keyword>
<keyword evidence="2" id="KW-0547">Nucleotide-binding</keyword>
<dbReference type="InterPro" id="IPR017911">
    <property type="entry name" value="MacB-like_ATP-bd"/>
</dbReference>
<dbReference type="PANTHER" id="PTHR24220:SF685">
    <property type="entry name" value="ABC TRANSPORTER RELATED"/>
    <property type="match status" value="1"/>
</dbReference>
<protein>
    <submittedName>
        <fullName evidence="5">Lipoprotein-releasing system ATP-binding protein LolD</fullName>
        <ecNumber evidence="5">3.6.3.-</ecNumber>
    </submittedName>
</protein>
<dbReference type="InterPro" id="IPR017871">
    <property type="entry name" value="ABC_transporter-like_CS"/>
</dbReference>
<dbReference type="PANTHER" id="PTHR24220">
    <property type="entry name" value="IMPORT ATP-BINDING PROTEIN"/>
    <property type="match status" value="1"/>
</dbReference>
<dbReference type="RefSeq" id="WP_420040652.1">
    <property type="nucleotide sequence ID" value="NZ_CP128986.1"/>
</dbReference>
<dbReference type="InterPro" id="IPR003439">
    <property type="entry name" value="ABC_transporter-like_ATP-bd"/>
</dbReference>
<dbReference type="SMART" id="SM00382">
    <property type="entry name" value="AAA"/>
    <property type="match status" value="1"/>
</dbReference>
<reference evidence="5" key="1">
    <citation type="submission" date="2023-06" db="EMBL/GenBank/DDBJ databases">
        <title>Gordonia sp. nov. and Pseudochrobactrum sp. nov., two species isolated from the burying beetle Nicrophorus vespilloides.</title>
        <authorList>
            <person name="Poehlein A."/>
            <person name="Guzman J."/>
            <person name="Daniel R."/>
            <person name="Vilcinskas A."/>
        </authorList>
    </citation>
    <scope>NUCLEOTIDE SEQUENCE</scope>
    <source>
        <strain evidence="5">MP11Mi</strain>
    </source>
</reference>
<dbReference type="PROSITE" id="PS00211">
    <property type="entry name" value="ABC_TRANSPORTER_1"/>
    <property type="match status" value="1"/>
</dbReference>
<accession>A0AA97CUE6</accession>
<keyword evidence="5" id="KW-0378">Hydrolase</keyword>